<dbReference type="EMBL" id="DWXG01000009">
    <property type="protein sequence ID" value="HJB97207.1"/>
    <property type="molecule type" value="Genomic_DNA"/>
</dbReference>
<dbReference type="GO" id="GO:0016747">
    <property type="term" value="F:acyltransferase activity, transferring groups other than amino-acyl groups"/>
    <property type="evidence" value="ECO:0007669"/>
    <property type="project" value="InterPro"/>
</dbReference>
<dbReference type="InterPro" id="IPR016181">
    <property type="entry name" value="Acyl_CoA_acyltransferase"/>
</dbReference>
<dbReference type="SUPFAM" id="SSF55729">
    <property type="entry name" value="Acyl-CoA N-acyltransferases (Nat)"/>
    <property type="match status" value="1"/>
</dbReference>
<reference evidence="2" key="2">
    <citation type="submission" date="2021-04" db="EMBL/GenBank/DDBJ databases">
        <authorList>
            <person name="Gilroy R."/>
        </authorList>
    </citation>
    <scope>NUCLEOTIDE SEQUENCE</scope>
    <source>
        <strain evidence="2">CHK185-1770</strain>
    </source>
</reference>
<gene>
    <name evidence="2" type="ORF">H9710_01370</name>
</gene>
<comment type="caution">
    <text evidence="2">The sequence shown here is derived from an EMBL/GenBank/DDBJ whole genome shotgun (WGS) entry which is preliminary data.</text>
</comment>
<evidence type="ECO:0000259" key="1">
    <source>
        <dbReference type="PROSITE" id="PS51186"/>
    </source>
</evidence>
<feature type="domain" description="N-acetyltransferase" evidence="1">
    <location>
        <begin position="114"/>
        <end position="236"/>
    </location>
</feature>
<dbReference type="Gene3D" id="3.40.630.30">
    <property type="match status" value="1"/>
</dbReference>
<dbReference type="AlphaFoldDB" id="A0A9D2MV01"/>
<organism evidence="2 3">
    <name type="scientific">Candidatus Acutalibacter pullicola</name>
    <dbReference type="NCBI Taxonomy" id="2838417"/>
    <lineage>
        <taxon>Bacteria</taxon>
        <taxon>Bacillati</taxon>
        <taxon>Bacillota</taxon>
        <taxon>Clostridia</taxon>
        <taxon>Eubacteriales</taxon>
        <taxon>Acutalibacteraceae</taxon>
        <taxon>Acutalibacter</taxon>
    </lineage>
</organism>
<dbReference type="Pfam" id="PF00583">
    <property type="entry name" value="Acetyltransf_1"/>
    <property type="match status" value="1"/>
</dbReference>
<reference evidence="2" key="1">
    <citation type="journal article" date="2021" name="PeerJ">
        <title>Extensive microbial diversity within the chicken gut microbiome revealed by metagenomics and culture.</title>
        <authorList>
            <person name="Gilroy R."/>
            <person name="Ravi A."/>
            <person name="Getino M."/>
            <person name="Pursley I."/>
            <person name="Horton D.L."/>
            <person name="Alikhan N.F."/>
            <person name="Baker D."/>
            <person name="Gharbi K."/>
            <person name="Hall N."/>
            <person name="Watson M."/>
            <person name="Adriaenssens E.M."/>
            <person name="Foster-Nyarko E."/>
            <person name="Jarju S."/>
            <person name="Secka A."/>
            <person name="Antonio M."/>
            <person name="Oren A."/>
            <person name="Chaudhuri R.R."/>
            <person name="La Ragione R."/>
            <person name="Hildebrand F."/>
            <person name="Pallen M.J."/>
        </authorList>
    </citation>
    <scope>NUCLEOTIDE SEQUENCE</scope>
    <source>
        <strain evidence="2">CHK185-1770</strain>
    </source>
</reference>
<accession>A0A9D2MV01</accession>
<proteinExistence type="predicted"/>
<evidence type="ECO:0000313" key="2">
    <source>
        <dbReference type="EMBL" id="HJB97207.1"/>
    </source>
</evidence>
<dbReference type="CDD" id="cd04301">
    <property type="entry name" value="NAT_SF"/>
    <property type="match status" value="1"/>
</dbReference>
<dbReference type="InterPro" id="IPR000182">
    <property type="entry name" value="GNAT_dom"/>
</dbReference>
<dbReference type="Proteomes" id="UP000826793">
    <property type="component" value="Unassembled WGS sequence"/>
</dbReference>
<sequence length="236" mass="26551">MNRELEKAAAYLEREPLRYVDMLEPLRRGMVEVAALGEQGVLLYNVPGELYMLAAESLQAGQALCAGVQDMDLVVTHDRETGEYLRKRYGIERCQPCTQAVYTGEASFPVGKEVEIRRLGQESFSVILETYHSFTDPGYIRRRLEAGVMHGAFLQGELAGFIGMHAEGSVGMLEVLPAFRRQGVATALLGFMGNWCRERGWIPFSQIWDGNTASLELHKRLGWTLCPEPLYWVMNS</sequence>
<name>A0A9D2MV01_9FIRM</name>
<dbReference type="PROSITE" id="PS51186">
    <property type="entry name" value="GNAT"/>
    <property type="match status" value="1"/>
</dbReference>
<evidence type="ECO:0000313" key="3">
    <source>
        <dbReference type="Proteomes" id="UP000826793"/>
    </source>
</evidence>
<protein>
    <submittedName>
        <fullName evidence="2">GNAT family N-acetyltransferase</fullName>
    </submittedName>
</protein>